<gene>
    <name evidence="2" type="ORF">GWK17_08050</name>
</gene>
<dbReference type="InterPro" id="IPR007920">
    <property type="entry name" value="UPF0223"/>
</dbReference>
<comment type="caution">
    <text evidence="2">The sequence shown here is derived from an EMBL/GenBank/DDBJ whole genome shotgun (WGS) entry which is preliminary data.</text>
</comment>
<protein>
    <recommendedName>
        <fullName evidence="1">UPF0223 protein GWK17_08050</fullName>
    </recommendedName>
</protein>
<dbReference type="Proteomes" id="UP000587942">
    <property type="component" value="Unassembled WGS sequence"/>
</dbReference>
<sequence>MEYQYPIDYTWSTDEIVDVIHFYECIEKAYEKGIERDLLLQAYRRFKEVVPGKAQEKTLFNEFEEVSGYVPYQAVKEIKQTGSGEKIKAVPKRPKR</sequence>
<proteinExistence type="inferred from homology"/>
<comment type="similarity">
    <text evidence="1">Belongs to the UPF0223 family.</text>
</comment>
<dbReference type="Pfam" id="PF05256">
    <property type="entry name" value="UPF0223"/>
    <property type="match status" value="1"/>
</dbReference>
<evidence type="ECO:0000256" key="1">
    <source>
        <dbReference type="HAMAP-Rule" id="MF_01041"/>
    </source>
</evidence>
<dbReference type="SUPFAM" id="SSF158504">
    <property type="entry name" value="BH2638-like"/>
    <property type="match status" value="1"/>
</dbReference>
<dbReference type="Gene3D" id="1.10.220.80">
    <property type="entry name" value="BH2638-like"/>
    <property type="match status" value="1"/>
</dbReference>
<dbReference type="NCBIfam" id="NF003353">
    <property type="entry name" value="PRK04387.1"/>
    <property type="match status" value="1"/>
</dbReference>
<dbReference type="RefSeq" id="WP_167831881.1">
    <property type="nucleotide sequence ID" value="NZ_JAAVUM010000004.1"/>
</dbReference>
<reference evidence="2 3" key="1">
    <citation type="submission" date="2020-03" db="EMBL/GenBank/DDBJ databases">
        <authorList>
            <person name="Sun Q."/>
        </authorList>
    </citation>
    <scope>NUCLEOTIDE SEQUENCE [LARGE SCALE GENOMIC DNA]</scope>
    <source>
        <strain evidence="2 3">KACC 21451</strain>
    </source>
</reference>
<accession>A0A846TF68</accession>
<evidence type="ECO:0000313" key="3">
    <source>
        <dbReference type="Proteomes" id="UP000587942"/>
    </source>
</evidence>
<dbReference type="PIRSF" id="PIRSF037260">
    <property type="entry name" value="UPF0223"/>
    <property type="match status" value="1"/>
</dbReference>
<name>A0A846TF68_9BACI</name>
<dbReference type="HAMAP" id="MF_01041">
    <property type="entry name" value="UPF0223"/>
    <property type="match status" value="1"/>
</dbReference>
<dbReference type="EMBL" id="JAAVUM010000004">
    <property type="protein sequence ID" value="NKE05429.1"/>
    <property type="molecule type" value="Genomic_DNA"/>
</dbReference>
<organism evidence="2 3">
    <name type="scientific">Mesobacillus selenatarsenatis</name>
    <dbReference type="NCBI Taxonomy" id="388741"/>
    <lineage>
        <taxon>Bacteria</taxon>
        <taxon>Bacillati</taxon>
        <taxon>Bacillota</taxon>
        <taxon>Bacilli</taxon>
        <taxon>Bacillales</taxon>
        <taxon>Bacillaceae</taxon>
        <taxon>Mesobacillus</taxon>
    </lineage>
</organism>
<evidence type="ECO:0000313" key="2">
    <source>
        <dbReference type="EMBL" id="NKE05429.1"/>
    </source>
</evidence>
<dbReference type="InterPro" id="IPR023324">
    <property type="entry name" value="BH2638-like_sf"/>
</dbReference>
<dbReference type="AlphaFoldDB" id="A0A846TF68"/>